<sequence>MVKQKPLNDNDELSGCNGYVNTVESNILEDSGLNCQDTRSRLSRIAGLKRLEFTSSLPSADSTPSMEESKLSGEFDDSSSFLSPTEDCSDTWSVSSDYADAREFITPPTNEDSVSERIRRKSFYTRFNQSKRKKSSQPNQLGGSRSRLPMYSKSMSSDFSTASLSKPMRKISDPDAPVHN</sequence>
<feature type="compositionally biased region" description="Basic residues" evidence="1">
    <location>
        <begin position="118"/>
        <end position="135"/>
    </location>
</feature>
<feature type="compositionally biased region" description="Polar residues" evidence="1">
    <location>
        <begin position="56"/>
        <end position="66"/>
    </location>
</feature>
<accession>A0A1B6L146</accession>
<evidence type="ECO:0000313" key="2">
    <source>
        <dbReference type="EMBL" id="JAT17423.1"/>
    </source>
</evidence>
<feature type="compositionally biased region" description="Basic and acidic residues" evidence="1">
    <location>
        <begin position="170"/>
        <end position="180"/>
    </location>
</feature>
<proteinExistence type="predicted"/>
<protein>
    <submittedName>
        <fullName evidence="2">Uncharacterized protein</fullName>
    </submittedName>
</protein>
<reference evidence="2" key="1">
    <citation type="submission" date="2015-11" db="EMBL/GenBank/DDBJ databases">
        <title>De novo transcriptome assembly of four potential Pierce s Disease insect vectors from Arizona vineyards.</title>
        <authorList>
            <person name="Tassone E.E."/>
        </authorList>
    </citation>
    <scope>NUCLEOTIDE SEQUENCE</scope>
</reference>
<feature type="region of interest" description="Disordered" evidence="1">
    <location>
        <begin position="56"/>
        <end position="92"/>
    </location>
</feature>
<gene>
    <name evidence="2" type="ORF">g.32351</name>
</gene>
<dbReference type="EMBL" id="GEBQ01022554">
    <property type="protein sequence ID" value="JAT17423.1"/>
    <property type="molecule type" value="Transcribed_RNA"/>
</dbReference>
<feature type="region of interest" description="Disordered" evidence="1">
    <location>
        <begin position="105"/>
        <end position="180"/>
    </location>
</feature>
<name>A0A1B6L146_9HEMI</name>
<organism evidence="2">
    <name type="scientific">Graphocephala atropunctata</name>
    <dbReference type="NCBI Taxonomy" id="36148"/>
    <lineage>
        <taxon>Eukaryota</taxon>
        <taxon>Metazoa</taxon>
        <taxon>Ecdysozoa</taxon>
        <taxon>Arthropoda</taxon>
        <taxon>Hexapoda</taxon>
        <taxon>Insecta</taxon>
        <taxon>Pterygota</taxon>
        <taxon>Neoptera</taxon>
        <taxon>Paraneoptera</taxon>
        <taxon>Hemiptera</taxon>
        <taxon>Auchenorrhyncha</taxon>
        <taxon>Membracoidea</taxon>
        <taxon>Cicadellidae</taxon>
        <taxon>Cicadellinae</taxon>
        <taxon>Cicadellini</taxon>
        <taxon>Graphocephala</taxon>
    </lineage>
</organism>
<feature type="compositionally biased region" description="Polar residues" evidence="1">
    <location>
        <begin position="153"/>
        <end position="164"/>
    </location>
</feature>
<evidence type="ECO:0000256" key="1">
    <source>
        <dbReference type="SAM" id="MobiDB-lite"/>
    </source>
</evidence>
<dbReference type="AlphaFoldDB" id="A0A1B6L146"/>